<evidence type="ECO:0000256" key="3">
    <source>
        <dbReference type="SAM" id="MobiDB-lite"/>
    </source>
</evidence>
<dbReference type="InterPro" id="IPR015943">
    <property type="entry name" value="WD40/YVTN_repeat-like_dom_sf"/>
</dbReference>
<proteinExistence type="predicted"/>
<evidence type="ECO:0000256" key="1">
    <source>
        <dbReference type="ARBA" id="ARBA00022574"/>
    </source>
</evidence>
<feature type="compositionally biased region" description="Polar residues" evidence="3">
    <location>
        <begin position="276"/>
        <end position="303"/>
    </location>
</feature>
<dbReference type="Gene3D" id="2.130.10.10">
    <property type="entry name" value="YVTN repeat-like/Quinoprotein amine dehydrogenase"/>
    <property type="match status" value="1"/>
</dbReference>
<evidence type="ECO:0000256" key="2">
    <source>
        <dbReference type="ARBA" id="ARBA00022737"/>
    </source>
</evidence>
<evidence type="ECO:0000313" key="4">
    <source>
        <dbReference type="EMBL" id="CCC54076.1"/>
    </source>
</evidence>
<feature type="region of interest" description="Disordered" evidence="3">
    <location>
        <begin position="274"/>
        <end position="303"/>
    </location>
</feature>
<dbReference type="GO" id="GO:0000159">
    <property type="term" value="C:protein phosphatase type 2A complex"/>
    <property type="evidence" value="ECO:0007669"/>
    <property type="project" value="InterPro"/>
</dbReference>
<accession>G0U8Z4</accession>
<protein>
    <recommendedName>
        <fullName evidence="5">Serine/threonine-protein phosphatase 2A 55 kDa regulatory subunit B</fullName>
    </recommendedName>
</protein>
<organism evidence="4">
    <name type="scientific">Trypanosoma vivax (strain Y486)</name>
    <dbReference type="NCBI Taxonomy" id="1055687"/>
    <lineage>
        <taxon>Eukaryota</taxon>
        <taxon>Discoba</taxon>
        <taxon>Euglenozoa</taxon>
        <taxon>Kinetoplastea</taxon>
        <taxon>Metakinetoplastina</taxon>
        <taxon>Trypanosomatida</taxon>
        <taxon>Trypanosomatidae</taxon>
        <taxon>Trypanosoma</taxon>
        <taxon>Duttonella</taxon>
    </lineage>
</organism>
<dbReference type="PRINTS" id="PR00600">
    <property type="entry name" value="PP2APR55"/>
</dbReference>
<feature type="region of interest" description="Disordered" evidence="3">
    <location>
        <begin position="1"/>
        <end position="51"/>
    </location>
</feature>
<dbReference type="PANTHER" id="PTHR11871">
    <property type="entry name" value="PROTEIN PHOSPHATASE PP2A REGULATORY SUBUNIT B"/>
    <property type="match status" value="1"/>
</dbReference>
<dbReference type="SUPFAM" id="SSF50978">
    <property type="entry name" value="WD40 repeat-like"/>
    <property type="match status" value="1"/>
</dbReference>
<feature type="compositionally biased region" description="Polar residues" evidence="3">
    <location>
        <begin position="1"/>
        <end position="14"/>
    </location>
</feature>
<name>G0U8Z4_TRYVY</name>
<feature type="region of interest" description="Disordered" evidence="3">
    <location>
        <begin position="75"/>
        <end position="112"/>
    </location>
</feature>
<gene>
    <name evidence="4" type="ORF">TVY486_1115600</name>
</gene>
<keyword evidence="1" id="KW-0853">WD repeat</keyword>
<reference evidence="4" key="1">
    <citation type="journal article" date="2012" name="Proc. Natl. Acad. Sci. U.S.A.">
        <title>Antigenic diversity is generated by distinct evolutionary mechanisms in African trypanosome species.</title>
        <authorList>
            <person name="Jackson A.P."/>
            <person name="Berry A."/>
            <person name="Aslett M."/>
            <person name="Allison H.C."/>
            <person name="Burton P."/>
            <person name="Vavrova-Anderson J."/>
            <person name="Brown R."/>
            <person name="Browne H."/>
            <person name="Corton N."/>
            <person name="Hauser H."/>
            <person name="Gamble J."/>
            <person name="Gilderthorp R."/>
            <person name="Marcello L."/>
            <person name="McQuillan J."/>
            <person name="Otto T.D."/>
            <person name="Quail M.A."/>
            <person name="Sanders M.J."/>
            <person name="van Tonder A."/>
            <person name="Ginger M.L."/>
            <person name="Field M.C."/>
            <person name="Barry J.D."/>
            <person name="Hertz-Fowler C."/>
            <person name="Berriman M."/>
        </authorList>
    </citation>
    <scope>NUCLEOTIDE SEQUENCE</scope>
    <source>
        <strain evidence="4">Y486</strain>
    </source>
</reference>
<dbReference type="OMA" id="PRIIANK"/>
<keyword evidence="2" id="KW-0677">Repeat</keyword>
<dbReference type="VEuPathDB" id="TriTrypDB:TvY486_1115600"/>
<dbReference type="AlphaFoldDB" id="G0U8Z4"/>
<feature type="compositionally biased region" description="Basic residues" evidence="3">
    <location>
        <begin position="92"/>
        <end position="104"/>
    </location>
</feature>
<dbReference type="GO" id="GO:0019888">
    <property type="term" value="F:protein phosphatase regulator activity"/>
    <property type="evidence" value="ECO:0007669"/>
    <property type="project" value="InterPro"/>
</dbReference>
<dbReference type="InterPro" id="IPR000009">
    <property type="entry name" value="PP2A_PR55"/>
</dbReference>
<evidence type="ECO:0008006" key="5">
    <source>
        <dbReference type="Google" id="ProtNLM"/>
    </source>
</evidence>
<dbReference type="EMBL" id="HE573027">
    <property type="protein sequence ID" value="CCC54076.1"/>
    <property type="molecule type" value="Genomic_DNA"/>
</dbReference>
<sequence>MSRWSGSGSPSPENQADVISYRSSRAESEAPQRRHHKSSSRSDRSSRGQSVTLRKLENSHFLCVSPAVISPFGGWAKGSDGNKSLEATRSSEKKKKRSSIKRSSKCAATVGNTSSPEMLEGCAAFHLSISPDRQLFNSTPSPCSESPRRVRQSPNDFRGPFVLVQKLSHPFDAAGRGVYTSNASGEDHSGGYAAADDAPSECLTGDKASCGTAQQYNGVPGGAVSAMSLCVIPGPLHAVLALGVGDTCGRVNYCELALDPIRDSQSIYSPVRRNISAESTKSQSQTDESPSSLEISKGTNSSGLRCNSSQFQRPSVCTHSHQAFVEEVDCLTSVNINQSIKSFCFLQHLRSPSTISYLVASERVVKLFRVPRNGFSPLHAFPAMELVMGPQFSRSRFFPYPRVPSSTLPVRIFSGCHTSPIQGISVCCDENSFLSADDLQVFWWDIERSDASGGVCIGDFRPNSGFEEDVEEFITASGFHPQHNSLFFVSRSSGVLNIGDLRDCSTGRQRRYTSSMQVTLSDECSTSSKVYREFMCIISDAGFVGANHIVTRDYLSLKLWDLRRPDKPYASLSVMSYVEPYLDFLYDCDAIFDKFPVAVDHVSRTIVTGLYDGAAAVWQPLRATGEAYEEIPTYYKADPLSLLCEVEDGGQTTLEELQQSFSSLLNDGANAVFKTTGPPACIPRIIANKVSFAAISDGGNSFSTACDGGRCVFLYERLPFS</sequence>
<dbReference type="InterPro" id="IPR036322">
    <property type="entry name" value="WD40_repeat_dom_sf"/>
</dbReference>